<keyword evidence="1" id="KW-0663">Pyridoxal phosphate</keyword>
<dbReference type="PROSITE" id="PS50949">
    <property type="entry name" value="HTH_GNTR"/>
    <property type="match status" value="1"/>
</dbReference>
<protein>
    <recommendedName>
        <fullName evidence="6">HTH gntR-type domain-containing protein</fullName>
    </recommendedName>
</protein>
<keyword evidence="5" id="KW-0175">Coiled coil</keyword>
<keyword evidence="8" id="KW-1185">Reference proteome</keyword>
<dbReference type="Gene3D" id="1.10.10.10">
    <property type="entry name" value="Winged helix-like DNA-binding domain superfamily/Winged helix DNA-binding domain"/>
    <property type="match status" value="1"/>
</dbReference>
<sequence>MEWTAETPPTAKDIAAYYRREIANGNLAPSHQLPAGRGLAAKLHVATMTVQSAYAQLAAEGLVDTRQGSGTFVRDAASGAPSAQDAAQGLRELQIQLNAVTSQLAELTTRVTDLETERASDDGPAS</sequence>
<dbReference type="EMBL" id="LJGW01000293">
    <property type="protein sequence ID" value="OEV10509.1"/>
    <property type="molecule type" value="Genomic_DNA"/>
</dbReference>
<dbReference type="PANTHER" id="PTHR46577">
    <property type="entry name" value="HTH-TYPE TRANSCRIPTIONAL REGULATORY PROTEIN GABR"/>
    <property type="match status" value="1"/>
</dbReference>
<dbReference type="GO" id="GO:0003700">
    <property type="term" value="F:DNA-binding transcription factor activity"/>
    <property type="evidence" value="ECO:0007669"/>
    <property type="project" value="InterPro"/>
</dbReference>
<gene>
    <name evidence="7" type="ORF">AN218_17310</name>
</gene>
<dbReference type="Proteomes" id="UP000176005">
    <property type="component" value="Unassembled WGS sequence"/>
</dbReference>
<reference evidence="7 8" key="1">
    <citation type="journal article" date="2016" name="Front. Microbiol.">
        <title>Comparative Genomics Analysis of Streptomyces Species Reveals Their Adaptation to the Marine Environment and Their Diversity at the Genomic Level.</title>
        <authorList>
            <person name="Tian X."/>
            <person name="Zhang Z."/>
            <person name="Yang T."/>
            <person name="Chen M."/>
            <person name="Li J."/>
            <person name="Chen F."/>
            <person name="Yang J."/>
            <person name="Li W."/>
            <person name="Zhang B."/>
            <person name="Zhang Z."/>
            <person name="Wu J."/>
            <person name="Zhang C."/>
            <person name="Long L."/>
            <person name="Xiao J."/>
        </authorList>
    </citation>
    <scope>NUCLEOTIDE SEQUENCE [LARGE SCALE GENOMIC DNA]</scope>
    <source>
        <strain evidence="7 8">SCSIO 10429</strain>
    </source>
</reference>
<evidence type="ECO:0000256" key="4">
    <source>
        <dbReference type="ARBA" id="ARBA00023163"/>
    </source>
</evidence>
<keyword evidence="2" id="KW-0805">Transcription regulation</keyword>
<keyword evidence="4" id="KW-0804">Transcription</keyword>
<dbReference type="RefSeq" id="WP_070017791.1">
    <property type="nucleotide sequence ID" value="NZ_LJGW01000293.1"/>
</dbReference>
<dbReference type="CDD" id="cd07377">
    <property type="entry name" value="WHTH_GntR"/>
    <property type="match status" value="1"/>
</dbReference>
<dbReference type="InterPro" id="IPR000524">
    <property type="entry name" value="Tscrpt_reg_HTH_GntR"/>
</dbReference>
<feature type="coiled-coil region" evidence="5">
    <location>
        <begin position="90"/>
        <end position="117"/>
    </location>
</feature>
<organism evidence="7 8">
    <name type="scientific">Streptomyces nanshensis</name>
    <dbReference type="NCBI Taxonomy" id="518642"/>
    <lineage>
        <taxon>Bacteria</taxon>
        <taxon>Bacillati</taxon>
        <taxon>Actinomycetota</taxon>
        <taxon>Actinomycetes</taxon>
        <taxon>Kitasatosporales</taxon>
        <taxon>Streptomycetaceae</taxon>
        <taxon>Streptomyces</taxon>
    </lineage>
</organism>
<dbReference type="PATRIC" id="fig|518642.10.peg.3466"/>
<evidence type="ECO:0000256" key="2">
    <source>
        <dbReference type="ARBA" id="ARBA00023015"/>
    </source>
</evidence>
<evidence type="ECO:0000256" key="1">
    <source>
        <dbReference type="ARBA" id="ARBA00022898"/>
    </source>
</evidence>
<keyword evidence="3" id="KW-0238">DNA-binding</keyword>
<dbReference type="SMART" id="SM00345">
    <property type="entry name" value="HTH_GNTR"/>
    <property type="match status" value="1"/>
</dbReference>
<evidence type="ECO:0000256" key="5">
    <source>
        <dbReference type="SAM" id="Coils"/>
    </source>
</evidence>
<dbReference type="AlphaFoldDB" id="A0A1E7L2V0"/>
<evidence type="ECO:0000256" key="3">
    <source>
        <dbReference type="ARBA" id="ARBA00023125"/>
    </source>
</evidence>
<dbReference type="Pfam" id="PF00392">
    <property type="entry name" value="GntR"/>
    <property type="match status" value="1"/>
</dbReference>
<evidence type="ECO:0000259" key="6">
    <source>
        <dbReference type="PROSITE" id="PS50949"/>
    </source>
</evidence>
<dbReference type="InterPro" id="IPR051446">
    <property type="entry name" value="HTH_trans_reg/aminotransferase"/>
</dbReference>
<dbReference type="InterPro" id="IPR036388">
    <property type="entry name" value="WH-like_DNA-bd_sf"/>
</dbReference>
<name>A0A1E7L2V0_9ACTN</name>
<proteinExistence type="predicted"/>
<accession>A0A1E7L2V0</accession>
<dbReference type="SUPFAM" id="SSF46785">
    <property type="entry name" value="Winged helix' DNA-binding domain"/>
    <property type="match status" value="1"/>
</dbReference>
<dbReference type="PANTHER" id="PTHR46577:SF1">
    <property type="entry name" value="HTH-TYPE TRANSCRIPTIONAL REGULATORY PROTEIN GABR"/>
    <property type="match status" value="1"/>
</dbReference>
<evidence type="ECO:0000313" key="8">
    <source>
        <dbReference type="Proteomes" id="UP000176005"/>
    </source>
</evidence>
<evidence type="ECO:0000313" key="7">
    <source>
        <dbReference type="EMBL" id="OEV10509.1"/>
    </source>
</evidence>
<comment type="caution">
    <text evidence="7">The sequence shown here is derived from an EMBL/GenBank/DDBJ whole genome shotgun (WGS) entry which is preliminary data.</text>
</comment>
<dbReference type="GO" id="GO:0003677">
    <property type="term" value="F:DNA binding"/>
    <property type="evidence" value="ECO:0007669"/>
    <property type="project" value="UniProtKB-KW"/>
</dbReference>
<feature type="domain" description="HTH gntR-type" evidence="6">
    <location>
        <begin position="8"/>
        <end position="76"/>
    </location>
</feature>
<dbReference type="InterPro" id="IPR036390">
    <property type="entry name" value="WH_DNA-bd_sf"/>
</dbReference>